<keyword evidence="2" id="KW-0808">Transferase</keyword>
<reference evidence="2 3" key="1">
    <citation type="submission" date="2017-01" db="EMBL/GenBank/DDBJ databases">
        <title>A new Hymenobacter.</title>
        <authorList>
            <person name="Liang Y."/>
            <person name="Feng F."/>
        </authorList>
    </citation>
    <scope>NUCLEOTIDE SEQUENCE [LARGE SCALE GENOMIC DNA]</scope>
    <source>
        <strain evidence="2">MIMBbqt21</strain>
    </source>
</reference>
<evidence type="ECO:0000259" key="1">
    <source>
        <dbReference type="Pfam" id="PF04377"/>
    </source>
</evidence>
<dbReference type="Proteomes" id="UP000194873">
    <property type="component" value="Unassembled WGS sequence"/>
</dbReference>
<dbReference type="InterPro" id="IPR007472">
    <property type="entry name" value="N-end_Aminoacyl_Trfase_C"/>
</dbReference>
<gene>
    <name evidence="2" type="ORF">BXP70_02950</name>
</gene>
<accession>A0A243WK15</accession>
<comment type="caution">
    <text evidence="2">The sequence shown here is derived from an EMBL/GenBank/DDBJ whole genome shotgun (WGS) entry which is preliminary data.</text>
</comment>
<dbReference type="SUPFAM" id="SSF55729">
    <property type="entry name" value="Acyl-CoA N-acyltransferases (Nat)"/>
    <property type="match status" value="1"/>
</dbReference>
<protein>
    <submittedName>
        <fullName evidence="2">Arginine-tRNA-protein transferase</fullName>
    </submittedName>
</protein>
<proteinExistence type="predicted"/>
<dbReference type="Pfam" id="PF04377">
    <property type="entry name" value="ATE_C"/>
    <property type="match status" value="1"/>
</dbReference>
<dbReference type="EMBL" id="MTSE01000001">
    <property type="protein sequence ID" value="OUJ76235.1"/>
    <property type="molecule type" value="Genomic_DNA"/>
</dbReference>
<organism evidence="2 3">
    <name type="scientific">Hymenobacter crusticola</name>
    <dbReference type="NCBI Taxonomy" id="1770526"/>
    <lineage>
        <taxon>Bacteria</taxon>
        <taxon>Pseudomonadati</taxon>
        <taxon>Bacteroidota</taxon>
        <taxon>Cytophagia</taxon>
        <taxon>Cytophagales</taxon>
        <taxon>Hymenobacteraceae</taxon>
        <taxon>Hymenobacter</taxon>
    </lineage>
</organism>
<feature type="domain" description="N-end rule aminoacyl transferase C-terminal" evidence="1">
    <location>
        <begin position="83"/>
        <end position="193"/>
    </location>
</feature>
<dbReference type="AlphaFoldDB" id="A0A243WK15"/>
<sequence length="241" mass="27785">MSAIPQYPVLRGDALDYYLAQGYYRMQQDLFTCQFLPVDGNMFTVHWLRLVLPLVQFGAEQRRLLRLNQPFSVSIRPLQLTEEHEALYARYRASTTFDAPATIESFLLDGATHTVFTTSIIEVRDGTKLIAGGIFDSGIGSLAGIMNFYDPAYRRHSLGKYLMLLKIEYAFSQQMYYYYPGYLVQGYPKFDYKLFACREATEVFDSIRGYWVPFSWPEVARQSEELLANWDVDEDDAANLG</sequence>
<keyword evidence="3" id="KW-1185">Reference proteome</keyword>
<dbReference type="OrthoDB" id="9782022at2"/>
<evidence type="ECO:0000313" key="3">
    <source>
        <dbReference type="Proteomes" id="UP000194873"/>
    </source>
</evidence>
<dbReference type="RefSeq" id="WP_086592493.1">
    <property type="nucleotide sequence ID" value="NZ_MTSE01000001.1"/>
</dbReference>
<name>A0A243WK15_9BACT</name>
<dbReference type="InterPro" id="IPR016181">
    <property type="entry name" value="Acyl_CoA_acyltransferase"/>
</dbReference>
<evidence type="ECO:0000313" key="2">
    <source>
        <dbReference type="EMBL" id="OUJ76235.1"/>
    </source>
</evidence>
<dbReference type="GO" id="GO:0004057">
    <property type="term" value="F:arginyl-tRNA--protein transferase activity"/>
    <property type="evidence" value="ECO:0007669"/>
    <property type="project" value="InterPro"/>
</dbReference>